<evidence type="ECO:0000256" key="4">
    <source>
        <dbReference type="ARBA" id="ARBA00022692"/>
    </source>
</evidence>
<dbReference type="InterPro" id="IPR051393">
    <property type="entry name" value="ABC_transporter_permease"/>
</dbReference>
<dbReference type="SUPFAM" id="SSF161098">
    <property type="entry name" value="MetI-like"/>
    <property type="match status" value="1"/>
</dbReference>
<comment type="similarity">
    <text evidence="7">Belongs to the binding-protein-dependent transport system permease family.</text>
</comment>
<evidence type="ECO:0000313" key="10">
    <source>
        <dbReference type="Proteomes" id="UP000549765"/>
    </source>
</evidence>
<feature type="transmembrane region" description="Helical" evidence="7">
    <location>
        <begin position="77"/>
        <end position="99"/>
    </location>
</feature>
<reference evidence="9 10" key="1">
    <citation type="submission" date="2020-04" db="EMBL/GenBank/DDBJ databases">
        <title>MicrobeNet Type strains.</title>
        <authorList>
            <person name="Nicholson A.C."/>
        </authorList>
    </citation>
    <scope>NUCLEOTIDE SEQUENCE [LARGE SCALE GENOMIC DNA]</scope>
    <source>
        <strain evidence="9 10">CCUG 61472</strain>
    </source>
</reference>
<dbReference type="CDD" id="cd06261">
    <property type="entry name" value="TM_PBP2"/>
    <property type="match status" value="1"/>
</dbReference>
<keyword evidence="5 7" id="KW-1133">Transmembrane helix</keyword>
<keyword evidence="2 7" id="KW-0813">Transport</keyword>
<feature type="transmembrane region" description="Helical" evidence="7">
    <location>
        <begin position="111"/>
        <end position="130"/>
    </location>
</feature>
<protein>
    <submittedName>
        <fullName evidence="9">Sugar ABC transporter permease</fullName>
    </submittedName>
</protein>
<accession>A0A7X6S3K4</accession>
<evidence type="ECO:0000256" key="3">
    <source>
        <dbReference type="ARBA" id="ARBA00022475"/>
    </source>
</evidence>
<keyword evidence="6 7" id="KW-0472">Membrane</keyword>
<dbReference type="GO" id="GO:0055085">
    <property type="term" value="P:transmembrane transport"/>
    <property type="evidence" value="ECO:0007669"/>
    <property type="project" value="InterPro"/>
</dbReference>
<feature type="transmembrane region" description="Helical" evidence="7">
    <location>
        <begin position="269"/>
        <end position="290"/>
    </location>
</feature>
<sequence>MKNKKITLKSTLVAYMYLSPMLIFTLIFNFYPIIKSFALSFYTKYNFYTDQVSAIGLDNFKYIFADPDFKKATINTLIFVVGVVPIAVILAMILALLLYRIKFLASFLKTIYFLPFVTSTVAISLVWQWIYNDQYGLLNSFLGYFNIKPINWLNDPHWAMFALIIMTIWKSLGFNIILFLAGLSNIDKRYDRVAQIDGANTWQRLRFVTIPLLSPMTFLITVNSVISGFKVFDEIYILFGGNPGPGSSALTLVFYLYRAFYTESQYGIAAAAGVVLFLIILAVTLIQFWYSKKHVHYV</sequence>
<evidence type="ECO:0000256" key="1">
    <source>
        <dbReference type="ARBA" id="ARBA00004651"/>
    </source>
</evidence>
<evidence type="ECO:0000256" key="5">
    <source>
        <dbReference type="ARBA" id="ARBA00022989"/>
    </source>
</evidence>
<feature type="domain" description="ABC transmembrane type-1" evidence="8">
    <location>
        <begin position="73"/>
        <end position="287"/>
    </location>
</feature>
<keyword evidence="4 7" id="KW-0812">Transmembrane</keyword>
<dbReference type="InterPro" id="IPR000515">
    <property type="entry name" value="MetI-like"/>
</dbReference>
<dbReference type="PANTHER" id="PTHR30193:SF37">
    <property type="entry name" value="INNER MEMBRANE ABC TRANSPORTER PERMEASE PROTEIN YCJO"/>
    <property type="match status" value="1"/>
</dbReference>
<dbReference type="PANTHER" id="PTHR30193">
    <property type="entry name" value="ABC TRANSPORTER PERMEASE PROTEIN"/>
    <property type="match status" value="1"/>
</dbReference>
<dbReference type="InterPro" id="IPR035906">
    <property type="entry name" value="MetI-like_sf"/>
</dbReference>
<evidence type="ECO:0000256" key="2">
    <source>
        <dbReference type="ARBA" id="ARBA00022448"/>
    </source>
</evidence>
<feature type="transmembrane region" description="Helical" evidence="7">
    <location>
        <begin position="158"/>
        <end position="186"/>
    </location>
</feature>
<evidence type="ECO:0000256" key="7">
    <source>
        <dbReference type="RuleBase" id="RU363032"/>
    </source>
</evidence>
<keyword evidence="10" id="KW-1185">Reference proteome</keyword>
<proteinExistence type="inferred from homology"/>
<evidence type="ECO:0000313" key="9">
    <source>
        <dbReference type="EMBL" id="NKZ24708.1"/>
    </source>
</evidence>
<feature type="transmembrane region" description="Helical" evidence="7">
    <location>
        <begin position="235"/>
        <end position="257"/>
    </location>
</feature>
<comment type="caution">
    <text evidence="9">The sequence shown here is derived from an EMBL/GenBank/DDBJ whole genome shotgun (WGS) entry which is preliminary data.</text>
</comment>
<comment type="subcellular location">
    <subcellularLocation>
        <location evidence="1 7">Cell membrane</location>
        <topology evidence="1 7">Multi-pass membrane protein</topology>
    </subcellularLocation>
</comment>
<dbReference type="PROSITE" id="PS50928">
    <property type="entry name" value="ABC_TM1"/>
    <property type="match status" value="1"/>
</dbReference>
<evidence type="ECO:0000256" key="6">
    <source>
        <dbReference type="ARBA" id="ARBA00023136"/>
    </source>
</evidence>
<dbReference type="EMBL" id="JAAXPN010000009">
    <property type="protein sequence ID" value="NKZ24708.1"/>
    <property type="molecule type" value="Genomic_DNA"/>
</dbReference>
<feature type="transmembrane region" description="Helical" evidence="7">
    <location>
        <begin position="12"/>
        <end position="34"/>
    </location>
</feature>
<organism evidence="9 10">
    <name type="scientific">Periweissella fabalis</name>
    <dbReference type="NCBI Taxonomy" id="1070421"/>
    <lineage>
        <taxon>Bacteria</taxon>
        <taxon>Bacillati</taxon>
        <taxon>Bacillota</taxon>
        <taxon>Bacilli</taxon>
        <taxon>Lactobacillales</taxon>
        <taxon>Lactobacillaceae</taxon>
        <taxon>Periweissella</taxon>
    </lineage>
</organism>
<dbReference type="Pfam" id="PF00528">
    <property type="entry name" value="BPD_transp_1"/>
    <property type="match status" value="1"/>
</dbReference>
<feature type="transmembrane region" description="Helical" evidence="7">
    <location>
        <begin position="207"/>
        <end position="229"/>
    </location>
</feature>
<dbReference type="AlphaFoldDB" id="A0A7X6S3K4"/>
<name>A0A7X6S3K4_9LACO</name>
<gene>
    <name evidence="9" type="ORF">HF964_07870</name>
</gene>
<dbReference type="Gene3D" id="1.10.3720.10">
    <property type="entry name" value="MetI-like"/>
    <property type="match status" value="1"/>
</dbReference>
<evidence type="ECO:0000259" key="8">
    <source>
        <dbReference type="PROSITE" id="PS50928"/>
    </source>
</evidence>
<keyword evidence="3" id="KW-1003">Cell membrane</keyword>
<dbReference type="GO" id="GO:0005886">
    <property type="term" value="C:plasma membrane"/>
    <property type="evidence" value="ECO:0007669"/>
    <property type="project" value="UniProtKB-SubCell"/>
</dbReference>
<dbReference type="RefSeq" id="WP_168722503.1">
    <property type="nucleotide sequence ID" value="NZ_JAAXPN010000009.1"/>
</dbReference>
<dbReference type="Proteomes" id="UP000549765">
    <property type="component" value="Unassembled WGS sequence"/>
</dbReference>